<accession>A0A6A5TMF3</accession>
<gene>
    <name evidence="1" type="ORF">CC80DRAFT_494474</name>
</gene>
<dbReference type="EMBL" id="ML977003">
    <property type="protein sequence ID" value="KAF1953578.1"/>
    <property type="molecule type" value="Genomic_DNA"/>
</dbReference>
<evidence type="ECO:0000313" key="2">
    <source>
        <dbReference type="Proteomes" id="UP000800035"/>
    </source>
</evidence>
<dbReference type="AlphaFoldDB" id="A0A6A5TMF3"/>
<name>A0A6A5TMF3_9PLEO</name>
<reference evidence="1" key="1">
    <citation type="journal article" date="2020" name="Stud. Mycol.">
        <title>101 Dothideomycetes genomes: a test case for predicting lifestyles and emergence of pathogens.</title>
        <authorList>
            <person name="Haridas S."/>
            <person name="Albert R."/>
            <person name="Binder M."/>
            <person name="Bloem J."/>
            <person name="Labutti K."/>
            <person name="Salamov A."/>
            <person name="Andreopoulos B."/>
            <person name="Baker S."/>
            <person name="Barry K."/>
            <person name="Bills G."/>
            <person name="Bluhm B."/>
            <person name="Cannon C."/>
            <person name="Castanera R."/>
            <person name="Culley D."/>
            <person name="Daum C."/>
            <person name="Ezra D."/>
            <person name="Gonzalez J."/>
            <person name="Henrissat B."/>
            <person name="Kuo A."/>
            <person name="Liang C."/>
            <person name="Lipzen A."/>
            <person name="Lutzoni F."/>
            <person name="Magnuson J."/>
            <person name="Mondo S."/>
            <person name="Nolan M."/>
            <person name="Ohm R."/>
            <person name="Pangilinan J."/>
            <person name="Park H.-J."/>
            <person name="Ramirez L."/>
            <person name="Alfaro M."/>
            <person name="Sun H."/>
            <person name="Tritt A."/>
            <person name="Yoshinaga Y."/>
            <person name="Zwiers L.-H."/>
            <person name="Turgeon B."/>
            <person name="Goodwin S."/>
            <person name="Spatafora J."/>
            <person name="Crous P."/>
            <person name="Grigoriev I."/>
        </authorList>
    </citation>
    <scope>NUCLEOTIDE SEQUENCE</scope>
    <source>
        <strain evidence="1">CBS 675.92</strain>
    </source>
</reference>
<dbReference type="Proteomes" id="UP000800035">
    <property type="component" value="Unassembled WGS sequence"/>
</dbReference>
<dbReference type="OrthoDB" id="3941387at2759"/>
<protein>
    <submittedName>
        <fullName evidence="1">Uncharacterized protein</fullName>
    </submittedName>
</protein>
<proteinExistence type="predicted"/>
<sequence length="67" mass="8334">MGWVWDTFDTYDLPQRTLDKFLCEKFGMYEFYISMQNDVWRFWVPRRLTEAEQEELADRRNSAVVRF</sequence>
<evidence type="ECO:0000313" key="1">
    <source>
        <dbReference type="EMBL" id="KAF1953578.1"/>
    </source>
</evidence>
<keyword evidence="2" id="KW-1185">Reference proteome</keyword>
<organism evidence="1 2">
    <name type="scientific">Byssothecium circinans</name>
    <dbReference type="NCBI Taxonomy" id="147558"/>
    <lineage>
        <taxon>Eukaryota</taxon>
        <taxon>Fungi</taxon>
        <taxon>Dikarya</taxon>
        <taxon>Ascomycota</taxon>
        <taxon>Pezizomycotina</taxon>
        <taxon>Dothideomycetes</taxon>
        <taxon>Pleosporomycetidae</taxon>
        <taxon>Pleosporales</taxon>
        <taxon>Massarineae</taxon>
        <taxon>Massarinaceae</taxon>
        <taxon>Byssothecium</taxon>
    </lineage>
</organism>